<organism evidence="3 4">
    <name type="scientific">Circinella minor</name>
    <dbReference type="NCBI Taxonomy" id="1195481"/>
    <lineage>
        <taxon>Eukaryota</taxon>
        <taxon>Fungi</taxon>
        <taxon>Fungi incertae sedis</taxon>
        <taxon>Mucoromycota</taxon>
        <taxon>Mucoromycotina</taxon>
        <taxon>Mucoromycetes</taxon>
        <taxon>Mucorales</taxon>
        <taxon>Lichtheimiaceae</taxon>
        <taxon>Circinella</taxon>
    </lineage>
</organism>
<keyword evidence="1" id="KW-1133">Transmembrane helix</keyword>
<protein>
    <recommendedName>
        <fullName evidence="2">Homing endonuclease LAGLIDADG domain-containing protein</fullName>
    </recommendedName>
</protein>
<dbReference type="GO" id="GO:0016020">
    <property type="term" value="C:membrane"/>
    <property type="evidence" value="ECO:0007669"/>
    <property type="project" value="InterPro"/>
</dbReference>
<dbReference type="GO" id="GO:0022904">
    <property type="term" value="P:respiratory electron transport chain"/>
    <property type="evidence" value="ECO:0007669"/>
    <property type="project" value="InterPro"/>
</dbReference>
<dbReference type="AlphaFoldDB" id="A0A8H7VB22"/>
<keyword evidence="1" id="KW-0812">Transmembrane</keyword>
<dbReference type="EMBL" id="JAEPRB010000379">
    <property type="protein sequence ID" value="KAG2216636.1"/>
    <property type="molecule type" value="Genomic_DNA"/>
</dbReference>
<sequence>MHLITLHEHGSSNPLGITANADRLYMHPYYTFKDLVTIFLFFLVLGLFLFYAPNKLGQTSGMAVQQSNLLNYDIAVCWDSLDIISTRNVSAILVPFSVKIYNIVDQSAGNQRDFYNTMGSSETTRDISDLILPKSNTKDTNGSDKNEDFNYWLAGLIDGDGTLSVYKSNAQVCEITLGEEDVKTLYKIKQRFHGSVLKRSKVKAYRWRVSKKLYVTDVINSINGKLLTYLKHVQLVKVCNKLNIEPIITNKISKNNSWFTGFFDAEGYFSIRNNYTLTISVSQKSKDILEEIQKEFGVGNIYYDKSWNGYNYVITDLQGIKTMLTYFEKYPLKTIKHPDFITIRRLVLFIERGYHLKNHPLKDKIDNLIKIFKNRKKI</sequence>
<feature type="transmembrane region" description="Helical" evidence="1">
    <location>
        <begin position="35"/>
        <end position="52"/>
    </location>
</feature>
<dbReference type="SUPFAM" id="SSF81342">
    <property type="entry name" value="Transmembrane di-heme cytochromes"/>
    <property type="match status" value="1"/>
</dbReference>
<dbReference type="SUPFAM" id="SSF55608">
    <property type="entry name" value="Homing endonucleases"/>
    <property type="match status" value="2"/>
</dbReference>
<proteinExistence type="predicted"/>
<comment type="caution">
    <text evidence="3">The sequence shown here is derived from an EMBL/GenBank/DDBJ whole genome shotgun (WGS) entry which is preliminary data.</text>
</comment>
<dbReference type="InterPro" id="IPR016174">
    <property type="entry name" value="Di-haem_cyt_TM"/>
</dbReference>
<evidence type="ECO:0000313" key="3">
    <source>
        <dbReference type="EMBL" id="KAG2216636.1"/>
    </source>
</evidence>
<dbReference type="PANTHER" id="PTHR37520:SF1">
    <property type="entry name" value="INTRON-ENCODED DNA ENDONUCLEASE AI2A-RELATED"/>
    <property type="match status" value="1"/>
</dbReference>
<feature type="domain" description="Homing endonuclease LAGLIDADG" evidence="2">
    <location>
        <begin position="153"/>
        <end position="239"/>
    </location>
</feature>
<dbReference type="PANTHER" id="PTHR37520">
    <property type="entry name" value="INTRON-ENCODED DNA ENDONUCLEASE AI2A-RELATED"/>
    <property type="match status" value="1"/>
</dbReference>
<dbReference type="Proteomes" id="UP000646827">
    <property type="component" value="Unassembled WGS sequence"/>
</dbReference>
<gene>
    <name evidence="3" type="ORF">INT45_007211</name>
</gene>
<keyword evidence="4" id="KW-1185">Reference proteome</keyword>
<dbReference type="InterPro" id="IPR027387">
    <property type="entry name" value="Cytb/b6-like_sf"/>
</dbReference>
<name>A0A8H7VB22_9FUNG</name>
<reference evidence="3 4" key="1">
    <citation type="submission" date="2020-12" db="EMBL/GenBank/DDBJ databases">
        <title>Metabolic potential, ecology and presence of endohyphal bacteria is reflected in genomic diversity of Mucoromycotina.</title>
        <authorList>
            <person name="Muszewska A."/>
            <person name="Okrasinska A."/>
            <person name="Steczkiewicz K."/>
            <person name="Drgas O."/>
            <person name="Orlowska M."/>
            <person name="Perlinska-Lenart U."/>
            <person name="Aleksandrzak-Piekarczyk T."/>
            <person name="Szatraj K."/>
            <person name="Zielenkiewicz U."/>
            <person name="Pilsyk S."/>
            <person name="Malc E."/>
            <person name="Mieczkowski P."/>
            <person name="Kruszewska J.S."/>
            <person name="Biernat P."/>
            <person name="Pawlowska J."/>
        </authorList>
    </citation>
    <scope>NUCLEOTIDE SEQUENCE [LARGE SCALE GENOMIC DNA]</scope>
    <source>
        <strain evidence="3 4">CBS 142.35</strain>
    </source>
</reference>
<feature type="domain" description="Homing endonuclease LAGLIDADG" evidence="2">
    <location>
        <begin position="260"/>
        <end position="344"/>
    </location>
</feature>
<dbReference type="OrthoDB" id="2222997at2759"/>
<evidence type="ECO:0000313" key="4">
    <source>
        <dbReference type="Proteomes" id="UP000646827"/>
    </source>
</evidence>
<dbReference type="Gene3D" id="3.10.28.10">
    <property type="entry name" value="Homing endonucleases"/>
    <property type="match status" value="2"/>
</dbReference>
<evidence type="ECO:0000256" key="1">
    <source>
        <dbReference type="SAM" id="Phobius"/>
    </source>
</evidence>
<dbReference type="InterPro" id="IPR027434">
    <property type="entry name" value="Homing_endonucl"/>
</dbReference>
<keyword evidence="1" id="KW-0472">Membrane</keyword>
<accession>A0A8H7VB22</accession>
<dbReference type="Pfam" id="PF00961">
    <property type="entry name" value="LAGLIDADG_1"/>
    <property type="match status" value="2"/>
</dbReference>
<evidence type="ECO:0000259" key="2">
    <source>
        <dbReference type="Pfam" id="PF00961"/>
    </source>
</evidence>
<dbReference type="Gene3D" id="1.20.810.10">
    <property type="entry name" value="Cytochrome Bc1 Complex, Chain C"/>
    <property type="match status" value="1"/>
</dbReference>
<dbReference type="GO" id="GO:0004519">
    <property type="term" value="F:endonuclease activity"/>
    <property type="evidence" value="ECO:0007669"/>
    <property type="project" value="InterPro"/>
</dbReference>
<dbReference type="InterPro" id="IPR004860">
    <property type="entry name" value="LAGLIDADG_dom"/>
</dbReference>